<dbReference type="AlphaFoldDB" id="A0A6P8JFZ0"/>
<evidence type="ECO:0000313" key="1">
    <source>
        <dbReference type="Proteomes" id="UP000515162"/>
    </source>
</evidence>
<dbReference type="Proteomes" id="UP000515162">
    <property type="component" value="Chromosome 2R"/>
</dbReference>
<sequence length="213" mass="23290">MSIRKYRCGVVQLMAIMALTVNVRCDFRSITLPKGEIGLKNIAKWTRISTARDLSHQLWDQGWSSSLSLGLGPTSSEVLNAFSVAKLASANVIIAQKQLETAKENVLNQQRIATEKQTQALILKQKSQAASAIYHSEAIERRLAASKSAVARAAANFAAAEIKKTKNEAAKLGRITRNGQHVLSLSPASNHLSISYLQPVHFSSWLNGQSHFP</sequence>
<reference evidence="2" key="1">
    <citation type="submission" date="2025-08" db="UniProtKB">
        <authorList>
            <consortium name="RefSeq"/>
        </authorList>
    </citation>
    <scope>IDENTIFICATION</scope>
    <source>
        <strain evidence="2">Mau12</strain>
        <tissue evidence="2">Whole Body</tissue>
    </source>
</reference>
<keyword evidence="1" id="KW-1185">Reference proteome</keyword>
<dbReference type="GeneID" id="117137324"/>
<name>A0A6P8JFZ0_DROMA</name>
<organism evidence="1 2">
    <name type="scientific">Drosophila mauritiana</name>
    <name type="common">Fruit fly</name>
    <dbReference type="NCBI Taxonomy" id="7226"/>
    <lineage>
        <taxon>Eukaryota</taxon>
        <taxon>Metazoa</taxon>
        <taxon>Ecdysozoa</taxon>
        <taxon>Arthropoda</taxon>
        <taxon>Hexapoda</taxon>
        <taxon>Insecta</taxon>
        <taxon>Pterygota</taxon>
        <taxon>Neoptera</taxon>
        <taxon>Endopterygota</taxon>
        <taxon>Diptera</taxon>
        <taxon>Brachycera</taxon>
        <taxon>Muscomorpha</taxon>
        <taxon>Ephydroidea</taxon>
        <taxon>Drosophilidae</taxon>
        <taxon>Drosophila</taxon>
        <taxon>Sophophora</taxon>
    </lineage>
</organism>
<dbReference type="RefSeq" id="XP_033154603.1">
    <property type="nucleotide sequence ID" value="XM_033298712.1"/>
</dbReference>
<evidence type="ECO:0000313" key="2">
    <source>
        <dbReference type="RefSeq" id="XP_033154603.1"/>
    </source>
</evidence>
<accession>A0A6P8JFZ0</accession>
<proteinExistence type="predicted"/>
<protein>
    <submittedName>
        <fullName evidence="2">Uncharacterized protein LOC117137324</fullName>
    </submittedName>
</protein>
<gene>
    <name evidence="2" type="primary">LOC117137324</name>
</gene>